<keyword evidence="1" id="KW-0812">Transmembrane</keyword>
<organism evidence="2 3">
    <name type="scientific">Infirmifilum lucidum</name>
    <dbReference type="NCBI Taxonomy" id="2776706"/>
    <lineage>
        <taxon>Archaea</taxon>
        <taxon>Thermoproteota</taxon>
        <taxon>Thermoprotei</taxon>
        <taxon>Thermofilales</taxon>
        <taxon>Thermofilaceae</taxon>
        <taxon>Infirmifilum</taxon>
    </lineage>
</organism>
<keyword evidence="3" id="KW-1185">Reference proteome</keyword>
<dbReference type="Pfam" id="PF09512">
    <property type="entry name" value="ThiW"/>
    <property type="match status" value="1"/>
</dbReference>
<proteinExistence type="predicted"/>
<evidence type="ECO:0000256" key="1">
    <source>
        <dbReference type="SAM" id="Phobius"/>
    </source>
</evidence>
<gene>
    <name evidence="2" type="primary">thiW</name>
    <name evidence="2" type="ORF">IG193_08160</name>
</gene>
<dbReference type="AlphaFoldDB" id="A0A7L9FLR7"/>
<dbReference type="InterPro" id="IPR012652">
    <property type="entry name" value="ThiW"/>
</dbReference>
<dbReference type="KEGG" id="thel:IG193_08160"/>
<accession>A0A7L9FLR7</accession>
<dbReference type="PIRSF" id="PIRSF024534">
    <property type="entry name" value="ThiW"/>
    <property type="match status" value="1"/>
</dbReference>
<feature type="transmembrane region" description="Helical" evidence="1">
    <location>
        <begin position="6"/>
        <end position="25"/>
    </location>
</feature>
<dbReference type="EMBL" id="CP062310">
    <property type="protein sequence ID" value="QOJ79806.1"/>
    <property type="molecule type" value="Genomic_DNA"/>
</dbReference>
<feature type="transmembrane region" description="Helical" evidence="1">
    <location>
        <begin position="135"/>
        <end position="163"/>
    </location>
</feature>
<evidence type="ECO:0000313" key="3">
    <source>
        <dbReference type="Proteomes" id="UP000594121"/>
    </source>
</evidence>
<dbReference type="Gene3D" id="1.10.1760.20">
    <property type="match status" value="1"/>
</dbReference>
<evidence type="ECO:0000313" key="2">
    <source>
        <dbReference type="EMBL" id="QOJ79806.1"/>
    </source>
</evidence>
<dbReference type="InParanoid" id="A0A7L9FLR7"/>
<keyword evidence="1" id="KW-1133">Transmembrane helix</keyword>
<sequence length="174" mass="18014">MTVKLALSSVLVAVAVVLSPLYFVWGPTKAYPAQHMVNSVAGVILGPLWAALIAAVVGTIRISLGTGTIFAYPGGIPGGIVVGLVYRLATRLIKKRRLAILAASLSEPLGTILVGGTFSWYILDPLLGGSMHAKFGAIVWFLSGWALSSVTGCVLGALCLLALDKTGLLNVLKG</sequence>
<keyword evidence="1" id="KW-0472">Membrane</keyword>
<protein>
    <submittedName>
        <fullName evidence="2">Energy coupling factor transporter S component ThiW</fullName>
    </submittedName>
</protein>
<name>A0A7L9FLR7_9CREN</name>
<dbReference type="NCBIfam" id="TIGR02359">
    <property type="entry name" value="thiW"/>
    <property type="match status" value="1"/>
</dbReference>
<feature type="transmembrane region" description="Helical" evidence="1">
    <location>
        <begin position="37"/>
        <end position="57"/>
    </location>
</feature>
<feature type="transmembrane region" description="Helical" evidence="1">
    <location>
        <begin position="69"/>
        <end position="86"/>
    </location>
</feature>
<reference evidence="2 3" key="1">
    <citation type="submission" date="2020-10" db="EMBL/GenBank/DDBJ databases">
        <title>Thermofilum lucidum 3507LT sp. nov. a novel member of Thermofilaceae family isolated from Chile hot spring, and proposal of description order Thermofilales.</title>
        <authorList>
            <person name="Zayulina K.S."/>
            <person name="Elcheninov A.G."/>
            <person name="Toshchakov S.V."/>
            <person name="Kublanov I.V."/>
        </authorList>
    </citation>
    <scope>NUCLEOTIDE SEQUENCE [LARGE SCALE GENOMIC DNA]</scope>
    <source>
        <strain evidence="2 3">3507LT</strain>
    </source>
</reference>
<feature type="transmembrane region" description="Helical" evidence="1">
    <location>
        <begin position="98"/>
        <end position="123"/>
    </location>
</feature>
<dbReference type="Proteomes" id="UP000594121">
    <property type="component" value="Chromosome"/>
</dbReference>